<sequence>MEMTLERLFESQAKVRMLRLFLRNPAANFTLADVLRGTGLKNIAALRELTKLQKLGFVKSKNMQIVTSQIQGNGATKKLRMRARTVRVYMTNPAFEFYRELRDLILRQVPESRHRLILRVRKLGKVKLAIAAGAFINSDNSRIDLLVVGDKINRRKIESMLHQWEANAGRELTYALMSTEEFKYRIDMFDRFIRDILESSHDKLINLLNIP</sequence>
<evidence type="ECO:0008006" key="3">
    <source>
        <dbReference type="Google" id="ProtNLM"/>
    </source>
</evidence>
<evidence type="ECO:0000313" key="2">
    <source>
        <dbReference type="Proteomes" id="UP000177362"/>
    </source>
</evidence>
<name>A0A1G2KMH1_9BACT</name>
<organism evidence="1 2">
    <name type="scientific">Candidatus Sungbacteria bacterium RIFCSPHIGHO2_02_FULL_49_12</name>
    <dbReference type="NCBI Taxonomy" id="1802271"/>
    <lineage>
        <taxon>Bacteria</taxon>
        <taxon>Candidatus Sungiibacteriota</taxon>
    </lineage>
</organism>
<dbReference type="EMBL" id="MHQJ01000045">
    <property type="protein sequence ID" value="OHA00474.1"/>
    <property type="molecule type" value="Genomic_DNA"/>
</dbReference>
<dbReference type="Proteomes" id="UP000177362">
    <property type="component" value="Unassembled WGS sequence"/>
</dbReference>
<comment type="caution">
    <text evidence="1">The sequence shown here is derived from an EMBL/GenBank/DDBJ whole genome shotgun (WGS) entry which is preliminary data.</text>
</comment>
<gene>
    <name evidence="1" type="ORF">A3C11_00605</name>
</gene>
<protein>
    <recommendedName>
        <fullName evidence="3">Transcriptional regulator</fullName>
    </recommendedName>
</protein>
<evidence type="ECO:0000313" key="1">
    <source>
        <dbReference type="EMBL" id="OHA00474.1"/>
    </source>
</evidence>
<dbReference type="AlphaFoldDB" id="A0A1G2KMH1"/>
<accession>A0A1G2KMH1</accession>
<reference evidence="1 2" key="1">
    <citation type="journal article" date="2016" name="Nat. Commun.">
        <title>Thousands of microbial genomes shed light on interconnected biogeochemical processes in an aquifer system.</title>
        <authorList>
            <person name="Anantharaman K."/>
            <person name="Brown C.T."/>
            <person name="Hug L.A."/>
            <person name="Sharon I."/>
            <person name="Castelle C.J."/>
            <person name="Probst A.J."/>
            <person name="Thomas B.C."/>
            <person name="Singh A."/>
            <person name="Wilkins M.J."/>
            <person name="Karaoz U."/>
            <person name="Brodie E.L."/>
            <person name="Williams K.H."/>
            <person name="Hubbard S.S."/>
            <person name="Banfield J.F."/>
        </authorList>
    </citation>
    <scope>NUCLEOTIDE SEQUENCE [LARGE SCALE GENOMIC DNA]</scope>
</reference>
<dbReference type="STRING" id="1802271.A3C11_00605"/>
<proteinExistence type="predicted"/>